<dbReference type="Pfam" id="PF13556">
    <property type="entry name" value="HTH_30"/>
    <property type="match status" value="1"/>
</dbReference>
<sequence>MVIDRVATDDELLRSVVTSVRVLVRESAALSTADIVGHTRALIFAATRAIADRRAPTQAELSFVEDFAVTRASQGVPLESVLGAVHVSERTIWARARELAAESGLSPDLLLDARELYDDWAEAVRTRIIMAHRAASSGPTPSAQDRDASVVRRLLEGGTAATLAATEVGLPIQRHLWVVIGHGADTAHWQGMLGSSRTSLDTTSVSARLDGWFAAVTSRDPRALPQSRATAGPAGGFAGPVDADELVTARRLAAAALTAAQSRGITGLVHVAEVPTLAALTDRPDLAAMLADHHASSWSQFGASGPVIAQTVVAWLDADRDVNLAAESLFVHPNTVRNRVQGFSEITEIDVTSTLGAMDAWWLCTTWLAL</sequence>
<evidence type="ECO:0000313" key="3">
    <source>
        <dbReference type="EMBL" id="PWB97135.1"/>
    </source>
</evidence>
<gene>
    <name evidence="3" type="ORF">DF220_04250</name>
</gene>
<dbReference type="PANTHER" id="PTHR33744:SF1">
    <property type="entry name" value="DNA-BINDING TRANSCRIPTIONAL ACTIVATOR ADER"/>
    <property type="match status" value="1"/>
</dbReference>
<dbReference type="AlphaFoldDB" id="A0A2U1SZS7"/>
<dbReference type="InterPro" id="IPR042070">
    <property type="entry name" value="PucR_C-HTH_sf"/>
</dbReference>
<feature type="domain" description="PucR C-terminal helix-turn-helix" evidence="1">
    <location>
        <begin position="310"/>
        <end position="361"/>
    </location>
</feature>
<protein>
    <submittedName>
        <fullName evidence="3">PucR family transcriptional regulator</fullName>
    </submittedName>
</protein>
<dbReference type="EMBL" id="QEEX01000001">
    <property type="protein sequence ID" value="PWB97135.1"/>
    <property type="molecule type" value="Genomic_DNA"/>
</dbReference>
<accession>A0A2U1SZS7</accession>
<organism evidence="3 4">
    <name type="scientific">Homoserinimonas hongtaonis</name>
    <dbReference type="NCBI Taxonomy" id="2079791"/>
    <lineage>
        <taxon>Bacteria</taxon>
        <taxon>Bacillati</taxon>
        <taxon>Actinomycetota</taxon>
        <taxon>Actinomycetes</taxon>
        <taxon>Micrococcales</taxon>
        <taxon>Microbacteriaceae</taxon>
        <taxon>Homoserinimonas</taxon>
    </lineage>
</organism>
<evidence type="ECO:0000313" key="4">
    <source>
        <dbReference type="Proteomes" id="UP000244978"/>
    </source>
</evidence>
<dbReference type="PANTHER" id="PTHR33744">
    <property type="entry name" value="CARBOHYDRATE DIACID REGULATOR"/>
    <property type="match status" value="1"/>
</dbReference>
<evidence type="ECO:0000259" key="1">
    <source>
        <dbReference type="Pfam" id="PF13556"/>
    </source>
</evidence>
<proteinExistence type="predicted"/>
<dbReference type="InterPro" id="IPR025736">
    <property type="entry name" value="PucR_C-HTH_dom"/>
</dbReference>
<dbReference type="Proteomes" id="UP000244978">
    <property type="component" value="Unassembled WGS sequence"/>
</dbReference>
<reference evidence="4" key="1">
    <citation type="submission" date="2018-04" db="EMBL/GenBank/DDBJ databases">
        <authorList>
            <person name="Liu S."/>
            <person name="Wang Z."/>
            <person name="Li J."/>
        </authorList>
    </citation>
    <scope>NUCLEOTIDE SEQUENCE [LARGE SCALE GENOMIC DNA]</scope>
    <source>
        <strain evidence="4">S1194</strain>
    </source>
</reference>
<dbReference type="InterPro" id="IPR025751">
    <property type="entry name" value="RsbRD_N_dom"/>
</dbReference>
<comment type="caution">
    <text evidence="3">The sequence shown here is derived from an EMBL/GenBank/DDBJ whole genome shotgun (WGS) entry which is preliminary data.</text>
</comment>
<dbReference type="InterPro" id="IPR051448">
    <property type="entry name" value="CdaR-like_regulators"/>
</dbReference>
<evidence type="ECO:0000259" key="2">
    <source>
        <dbReference type="Pfam" id="PF14361"/>
    </source>
</evidence>
<name>A0A2U1SZS7_9MICO</name>
<dbReference type="Pfam" id="PF14361">
    <property type="entry name" value="RsbRD_N"/>
    <property type="match status" value="1"/>
</dbReference>
<dbReference type="Gene3D" id="1.10.10.2840">
    <property type="entry name" value="PucR C-terminal helix-turn-helix domain"/>
    <property type="match status" value="1"/>
</dbReference>
<feature type="domain" description="RsbT co-antagonist protein RsbRD N-terminal" evidence="2">
    <location>
        <begin position="10"/>
        <end position="136"/>
    </location>
</feature>
<keyword evidence="4" id="KW-1185">Reference proteome</keyword>